<dbReference type="GO" id="GO:0051301">
    <property type="term" value="P:cell division"/>
    <property type="evidence" value="ECO:0007669"/>
    <property type="project" value="UniProtKB-KW"/>
</dbReference>
<evidence type="ECO:0000313" key="8">
    <source>
        <dbReference type="EMBL" id="KAH6834140.1"/>
    </source>
</evidence>
<dbReference type="EMBL" id="SDAM02000053">
    <property type="protein sequence ID" value="KAH6834140.1"/>
    <property type="molecule type" value="Genomic_DNA"/>
</dbReference>
<protein>
    <recommendedName>
        <fullName evidence="10">Cyclin-D6-1</fullName>
    </recommendedName>
</protein>
<dbReference type="InterPro" id="IPR004367">
    <property type="entry name" value="Cyclin_C-dom"/>
</dbReference>
<reference evidence="8 9" key="1">
    <citation type="journal article" date="2021" name="Nat. Commun.">
        <title>Incipient diploidization of the medicinal plant Perilla within 10,000 years.</title>
        <authorList>
            <person name="Zhang Y."/>
            <person name="Shen Q."/>
            <person name="Leng L."/>
            <person name="Zhang D."/>
            <person name="Chen S."/>
            <person name="Shi Y."/>
            <person name="Ning Z."/>
            <person name="Chen S."/>
        </authorList>
    </citation>
    <scope>NUCLEOTIDE SEQUENCE [LARGE SCALE GENOMIC DNA]</scope>
    <source>
        <strain evidence="9">cv. PC099</strain>
    </source>
</reference>
<proteinExistence type="inferred from homology"/>
<dbReference type="SUPFAM" id="SSF47954">
    <property type="entry name" value="Cyclin-like"/>
    <property type="match status" value="2"/>
</dbReference>
<keyword evidence="3 5" id="KW-0195">Cyclin</keyword>
<organism evidence="8 9">
    <name type="scientific">Perilla frutescens var. hirtella</name>
    <name type="common">Perilla citriodora</name>
    <name type="synonym">Perilla setoyensis</name>
    <dbReference type="NCBI Taxonomy" id="608512"/>
    <lineage>
        <taxon>Eukaryota</taxon>
        <taxon>Viridiplantae</taxon>
        <taxon>Streptophyta</taxon>
        <taxon>Embryophyta</taxon>
        <taxon>Tracheophyta</taxon>
        <taxon>Spermatophyta</taxon>
        <taxon>Magnoliopsida</taxon>
        <taxon>eudicotyledons</taxon>
        <taxon>Gunneridae</taxon>
        <taxon>Pentapetalae</taxon>
        <taxon>asterids</taxon>
        <taxon>lamiids</taxon>
        <taxon>Lamiales</taxon>
        <taxon>Lamiaceae</taxon>
        <taxon>Nepetoideae</taxon>
        <taxon>Elsholtzieae</taxon>
        <taxon>Perilla</taxon>
    </lineage>
</organism>
<dbReference type="Proteomes" id="UP001190926">
    <property type="component" value="Unassembled WGS sequence"/>
</dbReference>
<dbReference type="Gene3D" id="1.10.472.10">
    <property type="entry name" value="Cyclin-like"/>
    <property type="match status" value="2"/>
</dbReference>
<accession>A0AAD4JHU0</accession>
<evidence type="ECO:0000256" key="5">
    <source>
        <dbReference type="RuleBase" id="RU000383"/>
    </source>
</evidence>
<comment type="similarity">
    <text evidence="1">Belongs to the cyclin family. Cyclin D subfamily.</text>
</comment>
<evidence type="ECO:0000256" key="4">
    <source>
        <dbReference type="ARBA" id="ARBA00023306"/>
    </source>
</evidence>
<evidence type="ECO:0000256" key="2">
    <source>
        <dbReference type="ARBA" id="ARBA00022618"/>
    </source>
</evidence>
<feature type="domain" description="Cyclin-like" evidence="6">
    <location>
        <begin position="53"/>
        <end position="134"/>
    </location>
</feature>
<dbReference type="AlphaFoldDB" id="A0AAD4JHU0"/>
<feature type="domain" description="Cyclin C-terminal" evidence="7">
    <location>
        <begin position="143"/>
        <end position="265"/>
    </location>
</feature>
<evidence type="ECO:0008006" key="10">
    <source>
        <dbReference type="Google" id="ProtNLM"/>
    </source>
</evidence>
<dbReference type="Pfam" id="PF00134">
    <property type="entry name" value="Cyclin_N"/>
    <property type="match status" value="1"/>
</dbReference>
<sequence length="294" mass="33525">MEFDFDLENPFSCSIDNFPLLFHIENDHKPSKSYLQTAKSNPSTRTQIVSLILFFCRNFDVFSSYLAINYMDRFLSNTSMPDEKPWILRVIAVSCISLALKMRKIEFSVSDFQDDGGMILDPVTIERTEMLILGALNWRMRSVNPFSFISFFIPFFGIEDEASIRALKDRANEMILRAQNDIKLVEFNPSVISAATLLSAANELFPSQLPHFRNSISCCEYVDKVELFSCYDLIQEVVFDVASTSSTADNVLDMQCSSSSTLENEQNGDIRGSKRRKFGDFATVTQHIEADMNY</sequence>
<dbReference type="InterPro" id="IPR036915">
    <property type="entry name" value="Cyclin-like_sf"/>
</dbReference>
<dbReference type="SMART" id="SM01332">
    <property type="entry name" value="Cyclin_C"/>
    <property type="match status" value="1"/>
</dbReference>
<keyword evidence="2" id="KW-0132">Cell division</keyword>
<dbReference type="SMART" id="SM00385">
    <property type="entry name" value="CYCLIN"/>
    <property type="match status" value="1"/>
</dbReference>
<dbReference type="CDD" id="cd20544">
    <property type="entry name" value="CYCLIN_AtCycD-like_rpt2"/>
    <property type="match status" value="1"/>
</dbReference>
<evidence type="ECO:0000313" key="9">
    <source>
        <dbReference type="Proteomes" id="UP001190926"/>
    </source>
</evidence>
<evidence type="ECO:0000259" key="7">
    <source>
        <dbReference type="SMART" id="SM01332"/>
    </source>
</evidence>
<name>A0AAD4JHU0_PERFH</name>
<dbReference type="FunFam" id="1.10.472.10:FF:000040">
    <property type="entry name" value="D6-type cyclin"/>
    <property type="match status" value="1"/>
</dbReference>
<evidence type="ECO:0000259" key="6">
    <source>
        <dbReference type="SMART" id="SM00385"/>
    </source>
</evidence>
<keyword evidence="4" id="KW-0131">Cell cycle</keyword>
<evidence type="ECO:0000256" key="1">
    <source>
        <dbReference type="ARBA" id="ARBA00009065"/>
    </source>
</evidence>
<dbReference type="PANTHER" id="PTHR10177">
    <property type="entry name" value="CYCLINS"/>
    <property type="match status" value="1"/>
</dbReference>
<gene>
    <name evidence="8" type="ORF">C2S53_017997</name>
</gene>
<comment type="caution">
    <text evidence="8">The sequence shown here is derived from an EMBL/GenBank/DDBJ whole genome shotgun (WGS) entry which is preliminary data.</text>
</comment>
<dbReference type="Pfam" id="PF02984">
    <property type="entry name" value="Cyclin_C"/>
    <property type="match status" value="1"/>
</dbReference>
<dbReference type="InterPro" id="IPR013763">
    <property type="entry name" value="Cyclin-like_dom"/>
</dbReference>
<evidence type="ECO:0000256" key="3">
    <source>
        <dbReference type="ARBA" id="ARBA00023127"/>
    </source>
</evidence>
<dbReference type="InterPro" id="IPR006671">
    <property type="entry name" value="Cyclin_N"/>
</dbReference>
<dbReference type="InterPro" id="IPR039361">
    <property type="entry name" value="Cyclin"/>
</dbReference>
<keyword evidence="9" id="KW-1185">Reference proteome</keyword>